<gene>
    <name evidence="1" type="ORF">CALCODRAFT_557939</name>
</gene>
<evidence type="ECO:0000313" key="2">
    <source>
        <dbReference type="Proteomes" id="UP000076842"/>
    </source>
</evidence>
<sequence>MMEEACRPADVLLPLLLLCKDVDWQAVQHLLYRHLHFSKPSTVHALHCHLVREELRQNFPGRLTRTITLHDKTLALMYITPKVLSYTTNLQQFSADGVPLCASTLRTLRVQAAKSLRKLDVLLCPEDGDGAVKLCEVAWFSALQELSISTIWSTDSSSFPIGQAPGVQMVHLDQLCVTTLKYPPVPEFLGFLSRCSFPQLRSLTLDFPVPDGDGVLGAAIDRAQLLEPLFERIGAHLTSLSLNMSCLSVVPISERLLPHLLNLQQLHIIAGPPPIQLLDTIPCSPVTINFNLFADLDEVNKQDPASALAWLEQLEQRELPDHLRVFVRLKGTPTLPFHWLSLCDTTPTLAGKLLCRSLKLPDRQITLQDEDGRTLVLTDRI</sequence>
<accession>A0A165DER2</accession>
<dbReference type="SUPFAM" id="SSF52047">
    <property type="entry name" value="RNI-like"/>
    <property type="match status" value="1"/>
</dbReference>
<proteinExistence type="predicted"/>
<evidence type="ECO:0000313" key="1">
    <source>
        <dbReference type="EMBL" id="KZT52651.1"/>
    </source>
</evidence>
<organism evidence="1 2">
    <name type="scientific">Calocera cornea HHB12733</name>
    <dbReference type="NCBI Taxonomy" id="1353952"/>
    <lineage>
        <taxon>Eukaryota</taxon>
        <taxon>Fungi</taxon>
        <taxon>Dikarya</taxon>
        <taxon>Basidiomycota</taxon>
        <taxon>Agaricomycotina</taxon>
        <taxon>Dacrymycetes</taxon>
        <taxon>Dacrymycetales</taxon>
        <taxon>Dacrymycetaceae</taxon>
        <taxon>Calocera</taxon>
    </lineage>
</organism>
<evidence type="ECO:0008006" key="3">
    <source>
        <dbReference type="Google" id="ProtNLM"/>
    </source>
</evidence>
<reference evidence="1 2" key="1">
    <citation type="journal article" date="2016" name="Mol. Biol. Evol.">
        <title>Comparative Genomics of Early-Diverging Mushroom-Forming Fungi Provides Insights into the Origins of Lignocellulose Decay Capabilities.</title>
        <authorList>
            <person name="Nagy L.G."/>
            <person name="Riley R."/>
            <person name="Tritt A."/>
            <person name="Adam C."/>
            <person name="Daum C."/>
            <person name="Floudas D."/>
            <person name="Sun H."/>
            <person name="Yadav J.S."/>
            <person name="Pangilinan J."/>
            <person name="Larsson K.H."/>
            <person name="Matsuura K."/>
            <person name="Barry K."/>
            <person name="Labutti K."/>
            <person name="Kuo R."/>
            <person name="Ohm R.A."/>
            <person name="Bhattacharya S.S."/>
            <person name="Shirouzu T."/>
            <person name="Yoshinaga Y."/>
            <person name="Martin F.M."/>
            <person name="Grigoriev I.V."/>
            <person name="Hibbett D.S."/>
        </authorList>
    </citation>
    <scope>NUCLEOTIDE SEQUENCE [LARGE SCALE GENOMIC DNA]</scope>
    <source>
        <strain evidence="1 2">HHB12733</strain>
    </source>
</reference>
<keyword evidence="2" id="KW-1185">Reference proteome</keyword>
<dbReference type="EMBL" id="KV424059">
    <property type="protein sequence ID" value="KZT52651.1"/>
    <property type="molecule type" value="Genomic_DNA"/>
</dbReference>
<dbReference type="InParanoid" id="A0A165DER2"/>
<dbReference type="AlphaFoldDB" id="A0A165DER2"/>
<dbReference type="Proteomes" id="UP000076842">
    <property type="component" value="Unassembled WGS sequence"/>
</dbReference>
<name>A0A165DER2_9BASI</name>
<protein>
    <recommendedName>
        <fullName evidence="3">F-box domain-containing protein</fullName>
    </recommendedName>
</protein>